<proteinExistence type="predicted"/>
<dbReference type="Proteomes" id="UP000789405">
    <property type="component" value="Unassembled WGS sequence"/>
</dbReference>
<comment type="caution">
    <text evidence="1">The sequence shown here is derived from an EMBL/GenBank/DDBJ whole genome shotgun (WGS) entry which is preliminary data.</text>
</comment>
<feature type="non-terminal residue" evidence="1">
    <location>
        <position position="1"/>
    </location>
</feature>
<name>A0A9N9PJH4_9GLOM</name>
<sequence length="55" mass="6317">NKNVNGLSILADKSRPRSTPEFHKIYEKIKADNYPGLIFDPAESVEEKEIKDKGW</sequence>
<feature type="non-terminal residue" evidence="1">
    <location>
        <position position="55"/>
    </location>
</feature>
<evidence type="ECO:0000313" key="2">
    <source>
        <dbReference type="Proteomes" id="UP000789405"/>
    </source>
</evidence>
<reference evidence="1" key="1">
    <citation type="submission" date="2021-06" db="EMBL/GenBank/DDBJ databases">
        <authorList>
            <person name="Kallberg Y."/>
            <person name="Tangrot J."/>
            <person name="Rosling A."/>
        </authorList>
    </citation>
    <scope>NUCLEOTIDE SEQUENCE</scope>
    <source>
        <strain evidence="1">MA453B</strain>
    </source>
</reference>
<keyword evidence="2" id="KW-1185">Reference proteome</keyword>
<organism evidence="1 2">
    <name type="scientific">Dentiscutata erythropus</name>
    <dbReference type="NCBI Taxonomy" id="1348616"/>
    <lineage>
        <taxon>Eukaryota</taxon>
        <taxon>Fungi</taxon>
        <taxon>Fungi incertae sedis</taxon>
        <taxon>Mucoromycota</taxon>
        <taxon>Glomeromycotina</taxon>
        <taxon>Glomeromycetes</taxon>
        <taxon>Diversisporales</taxon>
        <taxon>Gigasporaceae</taxon>
        <taxon>Dentiscutata</taxon>
    </lineage>
</organism>
<gene>
    <name evidence="1" type="ORF">DERYTH_LOCUS27334</name>
</gene>
<protein>
    <submittedName>
        <fullName evidence="1">19081_t:CDS:1</fullName>
    </submittedName>
</protein>
<dbReference type="AlphaFoldDB" id="A0A9N9PJH4"/>
<dbReference type="EMBL" id="CAJVPY010062377">
    <property type="protein sequence ID" value="CAG8822606.1"/>
    <property type="molecule type" value="Genomic_DNA"/>
</dbReference>
<accession>A0A9N9PJH4</accession>
<evidence type="ECO:0000313" key="1">
    <source>
        <dbReference type="EMBL" id="CAG8822606.1"/>
    </source>
</evidence>